<dbReference type="Proteomes" id="UP000537161">
    <property type="component" value="Unassembled WGS sequence"/>
</dbReference>
<evidence type="ECO:0000313" key="2">
    <source>
        <dbReference type="Proteomes" id="UP000537161"/>
    </source>
</evidence>
<gene>
    <name evidence="1" type="ORF">FHR21_000513</name>
</gene>
<dbReference type="RefSeq" id="WP_184094993.1">
    <property type="nucleotide sequence ID" value="NZ_JACIJH010000001.1"/>
</dbReference>
<proteinExistence type="predicted"/>
<accession>A0A7W9B2U3</accession>
<organism evidence="1 2">
    <name type="scientific">Sphingopyxis panaciterrulae</name>
    <dbReference type="NCBI Taxonomy" id="462372"/>
    <lineage>
        <taxon>Bacteria</taxon>
        <taxon>Pseudomonadati</taxon>
        <taxon>Pseudomonadota</taxon>
        <taxon>Alphaproteobacteria</taxon>
        <taxon>Sphingomonadales</taxon>
        <taxon>Sphingomonadaceae</taxon>
        <taxon>Sphingopyxis</taxon>
    </lineage>
</organism>
<dbReference type="AlphaFoldDB" id="A0A7W9B2U3"/>
<evidence type="ECO:0000313" key="1">
    <source>
        <dbReference type="EMBL" id="MBB5705188.1"/>
    </source>
</evidence>
<reference evidence="1 2" key="1">
    <citation type="submission" date="2020-08" db="EMBL/GenBank/DDBJ databases">
        <title>Genomic Encyclopedia of Type Strains, Phase IV (KMG-IV): sequencing the most valuable type-strain genomes for metagenomic binning, comparative biology and taxonomic classification.</title>
        <authorList>
            <person name="Goeker M."/>
        </authorList>
    </citation>
    <scope>NUCLEOTIDE SEQUENCE [LARGE SCALE GENOMIC DNA]</scope>
    <source>
        <strain evidence="1 2">DSM 27163</strain>
    </source>
</reference>
<protein>
    <submittedName>
        <fullName evidence="1">Uncharacterized protein</fullName>
    </submittedName>
</protein>
<keyword evidence="2" id="KW-1185">Reference proteome</keyword>
<comment type="caution">
    <text evidence="1">The sequence shown here is derived from an EMBL/GenBank/DDBJ whole genome shotgun (WGS) entry which is preliminary data.</text>
</comment>
<name>A0A7W9B2U3_9SPHN</name>
<dbReference type="EMBL" id="JACIJH010000001">
    <property type="protein sequence ID" value="MBB5705188.1"/>
    <property type="molecule type" value="Genomic_DNA"/>
</dbReference>
<sequence length="53" mass="6093">MVDNFSIALTHVLMGIALWRLLYRDDLDHEVSPRKLWQQRRDAEAAKQAAGDA</sequence>